<organism evidence="7 8">
    <name type="scientific">Halomarina rubra</name>
    <dbReference type="NCBI Taxonomy" id="2071873"/>
    <lineage>
        <taxon>Archaea</taxon>
        <taxon>Methanobacteriati</taxon>
        <taxon>Methanobacteriota</taxon>
        <taxon>Stenosarchaea group</taxon>
        <taxon>Halobacteria</taxon>
        <taxon>Halobacteriales</taxon>
        <taxon>Natronomonadaceae</taxon>
        <taxon>Halomarina</taxon>
    </lineage>
</organism>
<feature type="region of interest" description="Disordered" evidence="5">
    <location>
        <begin position="103"/>
        <end position="122"/>
    </location>
</feature>
<dbReference type="Gene3D" id="3.40.630.10">
    <property type="entry name" value="Zn peptidases"/>
    <property type="match status" value="1"/>
</dbReference>
<evidence type="ECO:0000256" key="4">
    <source>
        <dbReference type="ARBA" id="ARBA00022833"/>
    </source>
</evidence>
<name>A0ABD6AYN1_9EURY</name>
<dbReference type="GO" id="GO:0016787">
    <property type="term" value="F:hydrolase activity"/>
    <property type="evidence" value="ECO:0007669"/>
    <property type="project" value="UniProtKB-KW"/>
</dbReference>
<dbReference type="Proteomes" id="UP001597187">
    <property type="component" value="Unassembled WGS sequence"/>
</dbReference>
<protein>
    <submittedName>
        <fullName evidence="7">Succinylglutamate desuccinylase/aspartoacylase family protein</fullName>
    </submittedName>
</protein>
<proteinExistence type="predicted"/>
<keyword evidence="3" id="KW-0378">Hydrolase</keyword>
<keyword evidence="8" id="KW-1185">Reference proteome</keyword>
<keyword evidence="2" id="KW-0479">Metal-binding</keyword>
<gene>
    <name evidence="7" type="ORF">ACFSBT_16415</name>
</gene>
<dbReference type="EMBL" id="JBHUDC010000008">
    <property type="protein sequence ID" value="MFD1514867.1"/>
    <property type="molecule type" value="Genomic_DNA"/>
</dbReference>
<dbReference type="PANTHER" id="PTHR37326:SF1">
    <property type="entry name" value="BLL3975 PROTEIN"/>
    <property type="match status" value="1"/>
</dbReference>
<evidence type="ECO:0000256" key="2">
    <source>
        <dbReference type="ARBA" id="ARBA00022723"/>
    </source>
</evidence>
<reference evidence="7 8" key="1">
    <citation type="journal article" date="2019" name="Int. J. Syst. Evol. Microbiol.">
        <title>The Global Catalogue of Microorganisms (GCM) 10K type strain sequencing project: providing services to taxonomists for standard genome sequencing and annotation.</title>
        <authorList>
            <consortium name="The Broad Institute Genomics Platform"/>
            <consortium name="The Broad Institute Genome Sequencing Center for Infectious Disease"/>
            <person name="Wu L."/>
            <person name="Ma J."/>
        </authorList>
    </citation>
    <scope>NUCLEOTIDE SEQUENCE [LARGE SCALE GENOMIC DNA]</scope>
    <source>
        <strain evidence="7 8">CGMCC 1.12563</strain>
    </source>
</reference>
<sequence>MNDVIELGTASAAPGERARGYWTVTDLPTGTPERLPVVLVNGAGDGPTVWVTAGIHGDEVTALATAQDAVAALDPETLTGAVVCLPSLNPAGLRRTTRTSYYHDDDPNRYFPDGEHDSSRPPRVQELVDRRIFEAFTGTSEAPRADLLLDLHTAQVGSMPFTIRDRVLYGSVRERDEAEELAADLDRLCAAVGLPIVTEYEAEEYTEQNLQRSTAGAALNEAGIPACTVELGSHGVVEEDHRAAGVAGVCRALAAWGLLDTAPDAVEAADPGVDAPVSFPVRRYVGPHTDTAGVVRHHVEASDTVEEGDVVADVVAPTGEHLTTVESDADGYVLGRCHGVAVYENDPVASLAVRDDGDLVVPREGE</sequence>
<evidence type="ECO:0000259" key="6">
    <source>
        <dbReference type="Pfam" id="PF24827"/>
    </source>
</evidence>
<evidence type="ECO:0000256" key="5">
    <source>
        <dbReference type="SAM" id="MobiDB-lite"/>
    </source>
</evidence>
<dbReference type="InterPro" id="IPR055438">
    <property type="entry name" value="AstE_AspA_cat"/>
</dbReference>
<keyword evidence="4" id="KW-0862">Zinc</keyword>
<evidence type="ECO:0000313" key="8">
    <source>
        <dbReference type="Proteomes" id="UP001597187"/>
    </source>
</evidence>
<dbReference type="RefSeq" id="WP_250874800.1">
    <property type="nucleotide sequence ID" value="NZ_JALXFV010000008.1"/>
</dbReference>
<evidence type="ECO:0000256" key="3">
    <source>
        <dbReference type="ARBA" id="ARBA00022801"/>
    </source>
</evidence>
<comment type="cofactor">
    <cofactor evidence="1">
        <name>Zn(2+)</name>
        <dbReference type="ChEBI" id="CHEBI:29105"/>
    </cofactor>
</comment>
<dbReference type="PIRSF" id="PIRSF039012">
    <property type="entry name" value="ASP"/>
    <property type="match status" value="1"/>
</dbReference>
<dbReference type="Pfam" id="PF24827">
    <property type="entry name" value="AstE_AspA_cat"/>
    <property type="match status" value="1"/>
</dbReference>
<dbReference type="AlphaFoldDB" id="A0ABD6AYN1"/>
<evidence type="ECO:0000256" key="1">
    <source>
        <dbReference type="ARBA" id="ARBA00001947"/>
    </source>
</evidence>
<dbReference type="InterPro" id="IPR053138">
    <property type="entry name" value="N-alpha-Ac-DABA_deacetylase"/>
</dbReference>
<dbReference type="SUPFAM" id="SSF53187">
    <property type="entry name" value="Zn-dependent exopeptidases"/>
    <property type="match status" value="1"/>
</dbReference>
<feature type="domain" description="Succinylglutamate desuccinylase/Aspartoacylase catalytic" evidence="6">
    <location>
        <begin position="45"/>
        <end position="254"/>
    </location>
</feature>
<dbReference type="GO" id="GO:0046872">
    <property type="term" value="F:metal ion binding"/>
    <property type="evidence" value="ECO:0007669"/>
    <property type="project" value="UniProtKB-KW"/>
</dbReference>
<feature type="compositionally biased region" description="Basic and acidic residues" evidence="5">
    <location>
        <begin position="103"/>
        <end position="120"/>
    </location>
</feature>
<accession>A0ABD6AYN1</accession>
<evidence type="ECO:0000313" key="7">
    <source>
        <dbReference type="EMBL" id="MFD1514867.1"/>
    </source>
</evidence>
<comment type="caution">
    <text evidence="7">The sequence shown here is derived from an EMBL/GenBank/DDBJ whole genome shotgun (WGS) entry which is preliminary data.</text>
</comment>
<dbReference type="InterPro" id="IPR043795">
    <property type="entry name" value="N-alpha-Ac-DABA-like"/>
</dbReference>
<dbReference type="PANTHER" id="PTHR37326">
    <property type="entry name" value="BLL3975 PROTEIN"/>
    <property type="match status" value="1"/>
</dbReference>